<reference evidence="1" key="1">
    <citation type="submission" date="2019-08" db="EMBL/GenBank/DDBJ databases">
        <authorList>
            <person name="Kucharzyk K."/>
            <person name="Murdoch R.W."/>
            <person name="Higgins S."/>
            <person name="Loffler F."/>
        </authorList>
    </citation>
    <scope>NUCLEOTIDE SEQUENCE</scope>
</reference>
<organism evidence="1">
    <name type="scientific">bioreactor metagenome</name>
    <dbReference type="NCBI Taxonomy" id="1076179"/>
    <lineage>
        <taxon>unclassified sequences</taxon>
        <taxon>metagenomes</taxon>
        <taxon>ecological metagenomes</taxon>
    </lineage>
</organism>
<dbReference type="EMBL" id="VSSQ01003244">
    <property type="protein sequence ID" value="MPM19789.1"/>
    <property type="molecule type" value="Genomic_DNA"/>
</dbReference>
<proteinExistence type="predicted"/>
<sequence length="224" mass="25361">MNRIEQKLDFLRRVEESEEPLQAEETVYLIELLSAKNADVRCRTAISAGICFLPEFEKPLLQLLKDKKRIIRVNACDSLSNSANMAVAFELIPLMQSRYRLERGYAVLSYSDIALNAGAPKEETINVLRPYVEAESDDWAKAFCTEALAQLGDYGALEHLYRLLGSNDAHARRAALKCAARFVAYMDRDMLETTLIRQLEQERDETIKGLISSPLEKVGESEQV</sequence>
<comment type="caution">
    <text evidence="1">The sequence shown here is derived from an EMBL/GenBank/DDBJ whole genome shotgun (WGS) entry which is preliminary data.</text>
</comment>
<dbReference type="AlphaFoldDB" id="A0A644XUN3"/>
<dbReference type="InterPro" id="IPR011989">
    <property type="entry name" value="ARM-like"/>
</dbReference>
<gene>
    <name evidence="1" type="ORF">SDC9_66215</name>
</gene>
<dbReference type="SUPFAM" id="SSF48371">
    <property type="entry name" value="ARM repeat"/>
    <property type="match status" value="1"/>
</dbReference>
<dbReference type="InterPro" id="IPR016024">
    <property type="entry name" value="ARM-type_fold"/>
</dbReference>
<accession>A0A644XUN3</accession>
<evidence type="ECO:0008006" key="2">
    <source>
        <dbReference type="Google" id="ProtNLM"/>
    </source>
</evidence>
<protein>
    <recommendedName>
        <fullName evidence="2">HEAT repeat domain-containing protein</fullName>
    </recommendedName>
</protein>
<name>A0A644XUN3_9ZZZZ</name>
<dbReference type="Gene3D" id="1.25.10.10">
    <property type="entry name" value="Leucine-rich Repeat Variant"/>
    <property type="match status" value="1"/>
</dbReference>
<evidence type="ECO:0000313" key="1">
    <source>
        <dbReference type="EMBL" id="MPM19789.1"/>
    </source>
</evidence>